<dbReference type="Proteomes" id="UP000298429">
    <property type="component" value="Unassembled WGS sequence"/>
</dbReference>
<dbReference type="EMBL" id="RQGN01000044">
    <property type="protein sequence ID" value="TGM03666.1"/>
    <property type="molecule type" value="Genomic_DNA"/>
</dbReference>
<reference evidence="3 5" key="2">
    <citation type="journal article" date="2019" name="PLoS Negl. Trop. Dis.">
        <title>Revisiting the worldwide diversity of Leptospira species in the environment.</title>
        <authorList>
            <person name="Vincent A.T."/>
            <person name="Schiettekatte O."/>
            <person name="Bourhy P."/>
            <person name="Veyrier F.J."/>
            <person name="Picardeau M."/>
        </authorList>
    </citation>
    <scope>NUCLEOTIDE SEQUENCE [LARGE SCALE GENOMIC DNA]</scope>
    <source>
        <strain evidence="3 5">201702444</strain>
    </source>
</reference>
<dbReference type="Proteomes" id="UP000231879">
    <property type="component" value="Unassembled WGS sequence"/>
</dbReference>
<reference evidence="2 4" key="1">
    <citation type="submission" date="2017-07" db="EMBL/GenBank/DDBJ databases">
        <title>Leptospira spp. isolated from tropical soils.</title>
        <authorList>
            <person name="Thibeaux R."/>
            <person name="Iraola G."/>
            <person name="Ferres I."/>
            <person name="Bierque E."/>
            <person name="Girault D."/>
            <person name="Soupe-Gilbert M.-E."/>
            <person name="Picardeau M."/>
            <person name="Goarant C."/>
        </authorList>
    </citation>
    <scope>NUCLEOTIDE SEQUENCE [LARGE SCALE GENOMIC DNA]</scope>
    <source>
        <strain evidence="2 4">FH4-C-A1</strain>
    </source>
</reference>
<gene>
    <name evidence="2" type="ORF">CH367_11585</name>
    <name evidence="3" type="ORF">EHQ76_08445</name>
</gene>
<accession>A0A2M9Z0N4</accession>
<evidence type="ECO:0000256" key="1">
    <source>
        <dbReference type="SAM" id="Phobius"/>
    </source>
</evidence>
<keyword evidence="1" id="KW-1133">Transmembrane helix</keyword>
<protein>
    <submittedName>
        <fullName evidence="3">CbtB-domain containing protein</fullName>
    </submittedName>
    <submittedName>
        <fullName evidence="2">Cobalt transporter subunit CbtB</fullName>
    </submittedName>
</protein>
<keyword evidence="1" id="KW-0472">Membrane</keyword>
<evidence type="ECO:0000313" key="5">
    <source>
        <dbReference type="Proteomes" id="UP000298429"/>
    </source>
</evidence>
<sequence>MRTVSTSSQTSKGLSISLDPILTVSLVFVSLFVIYIVGLEPMPELHASFHDIRHATGFPCH</sequence>
<comment type="caution">
    <text evidence="3">The sequence shown here is derived from an EMBL/GenBank/DDBJ whole genome shotgun (WGS) entry which is preliminary data.</text>
</comment>
<name>A0A2M9Z0N4_9LEPT</name>
<proteinExistence type="predicted"/>
<dbReference type="AlphaFoldDB" id="A0A2M9Z0N4"/>
<feature type="transmembrane region" description="Helical" evidence="1">
    <location>
        <begin position="21"/>
        <end position="39"/>
    </location>
</feature>
<evidence type="ECO:0000313" key="3">
    <source>
        <dbReference type="EMBL" id="TGM03666.1"/>
    </source>
</evidence>
<keyword evidence="1" id="KW-0812">Transmembrane</keyword>
<evidence type="ECO:0000313" key="4">
    <source>
        <dbReference type="Proteomes" id="UP000231879"/>
    </source>
</evidence>
<dbReference type="InterPro" id="IPR012667">
    <property type="entry name" value="CbtB_put"/>
</dbReference>
<dbReference type="EMBL" id="NPDS01000004">
    <property type="protein sequence ID" value="PJZ57357.1"/>
    <property type="molecule type" value="Genomic_DNA"/>
</dbReference>
<dbReference type="RefSeq" id="WP_100762660.1">
    <property type="nucleotide sequence ID" value="NZ_NPDS01000004.1"/>
</dbReference>
<keyword evidence="4" id="KW-1185">Reference proteome</keyword>
<evidence type="ECO:0000313" key="2">
    <source>
        <dbReference type="EMBL" id="PJZ57357.1"/>
    </source>
</evidence>
<organism evidence="3 5">
    <name type="scientific">Leptospira barantonii</name>
    <dbReference type="NCBI Taxonomy" id="2023184"/>
    <lineage>
        <taxon>Bacteria</taxon>
        <taxon>Pseudomonadati</taxon>
        <taxon>Spirochaetota</taxon>
        <taxon>Spirochaetia</taxon>
        <taxon>Leptospirales</taxon>
        <taxon>Leptospiraceae</taxon>
        <taxon>Leptospira</taxon>
    </lineage>
</organism>
<dbReference type="Pfam" id="PF09489">
    <property type="entry name" value="CbtB"/>
    <property type="match status" value="1"/>
</dbReference>